<evidence type="ECO:0000313" key="1">
    <source>
        <dbReference type="EMBL" id="JAE16042.1"/>
    </source>
</evidence>
<reference evidence="1" key="2">
    <citation type="journal article" date="2015" name="Data Brief">
        <title>Shoot transcriptome of the giant reed, Arundo donax.</title>
        <authorList>
            <person name="Barrero R.A."/>
            <person name="Guerrero F.D."/>
            <person name="Moolhuijzen P."/>
            <person name="Goolsby J.A."/>
            <person name="Tidwell J."/>
            <person name="Bellgard S.E."/>
            <person name="Bellgard M.I."/>
        </authorList>
    </citation>
    <scope>NUCLEOTIDE SEQUENCE</scope>
    <source>
        <tissue evidence="1">Shoot tissue taken approximately 20 cm above the soil surface</tissue>
    </source>
</reference>
<protein>
    <submittedName>
        <fullName evidence="1">Uncharacterized protein</fullName>
    </submittedName>
</protein>
<name>A0A0A9FUU5_ARUDO</name>
<sequence>MLAFLLFSHPYVCLLENPHPSGISDGDSGAFPVTEMISSCFHFFWLLHGFVNCLGQINFFATFECQNQRNEVAFVVPATMTRYHFPAREDQR</sequence>
<dbReference type="EMBL" id="GBRH01181854">
    <property type="protein sequence ID" value="JAE16042.1"/>
    <property type="molecule type" value="Transcribed_RNA"/>
</dbReference>
<organism evidence="1">
    <name type="scientific">Arundo donax</name>
    <name type="common">Giant reed</name>
    <name type="synonym">Donax arundinaceus</name>
    <dbReference type="NCBI Taxonomy" id="35708"/>
    <lineage>
        <taxon>Eukaryota</taxon>
        <taxon>Viridiplantae</taxon>
        <taxon>Streptophyta</taxon>
        <taxon>Embryophyta</taxon>
        <taxon>Tracheophyta</taxon>
        <taxon>Spermatophyta</taxon>
        <taxon>Magnoliopsida</taxon>
        <taxon>Liliopsida</taxon>
        <taxon>Poales</taxon>
        <taxon>Poaceae</taxon>
        <taxon>PACMAD clade</taxon>
        <taxon>Arundinoideae</taxon>
        <taxon>Arundineae</taxon>
        <taxon>Arundo</taxon>
    </lineage>
</organism>
<accession>A0A0A9FUU5</accession>
<proteinExistence type="predicted"/>
<reference evidence="1" key="1">
    <citation type="submission" date="2014-09" db="EMBL/GenBank/DDBJ databases">
        <authorList>
            <person name="Magalhaes I.L.F."/>
            <person name="Oliveira U."/>
            <person name="Santos F.R."/>
            <person name="Vidigal T.H.D.A."/>
            <person name="Brescovit A.D."/>
            <person name="Santos A.J."/>
        </authorList>
    </citation>
    <scope>NUCLEOTIDE SEQUENCE</scope>
    <source>
        <tissue evidence="1">Shoot tissue taken approximately 20 cm above the soil surface</tissue>
    </source>
</reference>
<dbReference type="AlphaFoldDB" id="A0A0A9FUU5"/>